<protein>
    <recommendedName>
        <fullName evidence="4">Saposin B-type domain-containing protein</fullName>
    </recommendedName>
</protein>
<reference evidence="2" key="1">
    <citation type="submission" date="2024-06" db="EMBL/GenBank/DDBJ databases">
        <authorList>
            <person name="Liu X."/>
            <person name="Lenzi L."/>
            <person name="Haldenby T S."/>
            <person name="Uol C."/>
        </authorList>
    </citation>
    <scope>NUCLEOTIDE SEQUENCE</scope>
</reference>
<comment type="caution">
    <text evidence="2">The sequence shown here is derived from an EMBL/GenBank/DDBJ whole genome shotgun (WGS) entry which is preliminary data.</text>
</comment>
<evidence type="ECO:0000313" key="2">
    <source>
        <dbReference type="EMBL" id="CAL5134287.1"/>
    </source>
</evidence>
<dbReference type="Proteomes" id="UP001497525">
    <property type="component" value="Unassembled WGS sequence"/>
</dbReference>
<name>A0AAV2TFR1_CALDB</name>
<evidence type="ECO:0000256" key="1">
    <source>
        <dbReference type="SAM" id="SignalP"/>
    </source>
</evidence>
<organism evidence="2 3">
    <name type="scientific">Calicophoron daubneyi</name>
    <name type="common">Rumen fluke</name>
    <name type="synonym">Paramphistomum daubneyi</name>
    <dbReference type="NCBI Taxonomy" id="300641"/>
    <lineage>
        <taxon>Eukaryota</taxon>
        <taxon>Metazoa</taxon>
        <taxon>Spiralia</taxon>
        <taxon>Lophotrochozoa</taxon>
        <taxon>Platyhelminthes</taxon>
        <taxon>Trematoda</taxon>
        <taxon>Digenea</taxon>
        <taxon>Plagiorchiida</taxon>
        <taxon>Pronocephalata</taxon>
        <taxon>Paramphistomoidea</taxon>
        <taxon>Paramphistomidae</taxon>
        <taxon>Calicophoron</taxon>
    </lineage>
</organism>
<dbReference type="InterPro" id="IPR011001">
    <property type="entry name" value="Saposin-like"/>
</dbReference>
<dbReference type="Gene3D" id="1.10.225.10">
    <property type="entry name" value="Saposin-like"/>
    <property type="match status" value="1"/>
</dbReference>
<dbReference type="SUPFAM" id="SSF47862">
    <property type="entry name" value="Saposin"/>
    <property type="match status" value="1"/>
</dbReference>
<keyword evidence="1" id="KW-0732">Signal</keyword>
<gene>
    <name evidence="2" type="ORF">CDAUBV1_LOCUS7496</name>
</gene>
<feature type="signal peptide" evidence="1">
    <location>
        <begin position="1"/>
        <end position="15"/>
    </location>
</feature>
<evidence type="ECO:0008006" key="4">
    <source>
        <dbReference type="Google" id="ProtNLM"/>
    </source>
</evidence>
<dbReference type="AlphaFoldDB" id="A0AAV2TFR1"/>
<feature type="chain" id="PRO_5043864521" description="Saposin B-type domain-containing protein" evidence="1">
    <location>
        <begin position="16"/>
        <end position="98"/>
    </location>
</feature>
<proteinExistence type="predicted"/>
<sequence length="98" mass="11059">MRCILLFALIGVVVSATIDESMNFNKCDVCVANYDTLKSIFDTGATAEELKKLIKDRCLLWGRFTSLCISMLNNIVHKLEAGQSISDPRWACRNFTYC</sequence>
<accession>A0AAV2TFR1</accession>
<dbReference type="EMBL" id="CAXLJL010000190">
    <property type="protein sequence ID" value="CAL5134287.1"/>
    <property type="molecule type" value="Genomic_DNA"/>
</dbReference>
<evidence type="ECO:0000313" key="3">
    <source>
        <dbReference type="Proteomes" id="UP001497525"/>
    </source>
</evidence>